<proteinExistence type="predicted"/>
<keyword evidence="2" id="KW-1185">Reference proteome</keyword>
<dbReference type="RefSeq" id="XP_024574491.1">
    <property type="nucleotide sequence ID" value="XM_024723523.1"/>
</dbReference>
<reference evidence="2" key="1">
    <citation type="submission" date="2014-09" db="EMBL/GenBank/DDBJ databases">
        <authorList>
            <person name="Sharma Rahul"/>
            <person name="Thines Marco"/>
        </authorList>
    </citation>
    <scope>NUCLEOTIDE SEQUENCE [LARGE SCALE GENOMIC DNA]</scope>
</reference>
<evidence type="ECO:0000313" key="1">
    <source>
        <dbReference type="EMBL" id="CEG38122.1"/>
    </source>
</evidence>
<dbReference type="EMBL" id="CCYD01000321">
    <property type="protein sequence ID" value="CEG38122.1"/>
    <property type="molecule type" value="Genomic_DNA"/>
</dbReference>
<accession>A0A0P1ACZ6</accession>
<dbReference type="OrthoDB" id="123961at2759"/>
<dbReference type="OMA" id="LSSINKW"/>
<protein>
    <submittedName>
        <fullName evidence="1">Uncharacterized protein</fullName>
    </submittedName>
</protein>
<dbReference type="Proteomes" id="UP000054928">
    <property type="component" value="Unassembled WGS sequence"/>
</dbReference>
<name>A0A0P1ACZ6_PLAHL</name>
<organism evidence="1 2">
    <name type="scientific">Plasmopara halstedii</name>
    <name type="common">Downy mildew of sunflower</name>
    <dbReference type="NCBI Taxonomy" id="4781"/>
    <lineage>
        <taxon>Eukaryota</taxon>
        <taxon>Sar</taxon>
        <taxon>Stramenopiles</taxon>
        <taxon>Oomycota</taxon>
        <taxon>Peronosporomycetes</taxon>
        <taxon>Peronosporales</taxon>
        <taxon>Peronosporaceae</taxon>
        <taxon>Plasmopara</taxon>
    </lineage>
</organism>
<dbReference type="GeneID" id="36403269"/>
<sequence>MKLLPALTARFGDRDTSIMILAAKMHPETAKVAELLEIEQIEHWIKAGKNPDQVFELMDFDFQSLSSINKWFCFVDKYFLSHERLSFNPILTLEKRFSISELVRMIAKERNPNNVEGLKELVIHSLFNSMQSNLCVLGQLSDGGQNNVIVNSLLNSRKQFSENIKKLPDITMLENSLDSELLTSDIMYQLKFKDRAHDGLLLNAYDVYVSAYNKQSPAAHFTLLAVLITRFGSNEVLKMIYSAKSDLVVMKFAKHLEDDQ</sequence>
<dbReference type="AlphaFoldDB" id="A0A0P1ACZ6"/>
<evidence type="ECO:0000313" key="2">
    <source>
        <dbReference type="Proteomes" id="UP000054928"/>
    </source>
</evidence>